<evidence type="ECO:0000313" key="2">
    <source>
        <dbReference type="Proteomes" id="UP000012153"/>
    </source>
</evidence>
<dbReference type="Proteomes" id="UP000012153">
    <property type="component" value="Unassembled WGS sequence"/>
</dbReference>
<sequence length="61" mass="7280">MIEIGKTFFICFFESKYNIFIIFSILLHIELRKNSPVQINQIFSMKQKLVENSFFNNSNLT</sequence>
<comment type="caution">
    <text evidence="1">The sequence shown here is derived from an EMBL/GenBank/DDBJ whole genome shotgun (WGS) entry which is preliminary data.</text>
</comment>
<reference evidence="1 2" key="1">
    <citation type="submission" date="2013-01" db="EMBL/GenBank/DDBJ databases">
        <authorList>
            <person name="Harkins D.M."/>
            <person name="Durkin A.S."/>
            <person name="Brinkac L.M."/>
            <person name="Haft D.H."/>
            <person name="Selengut J.D."/>
            <person name="Sanka R."/>
            <person name="DePew J."/>
            <person name="Purushe J."/>
            <person name="Matthias M.A."/>
            <person name="Vinetz J.M."/>
            <person name="Sutton G.G."/>
            <person name="Nierman W.C."/>
            <person name="Fouts D.E."/>
        </authorList>
    </citation>
    <scope>NUCLEOTIDE SEQUENCE [LARGE SCALE GENOMIC DNA]</scope>
    <source>
        <strain evidence="1 2">ZUN142</strain>
    </source>
</reference>
<dbReference type="EMBL" id="AHOP02000001">
    <property type="protein sequence ID" value="EMO43116.1"/>
    <property type="molecule type" value="Genomic_DNA"/>
</dbReference>
<name>M6UJY8_9LEPT</name>
<evidence type="ECO:0000313" key="1">
    <source>
        <dbReference type="EMBL" id="EMO43116.1"/>
    </source>
</evidence>
<organism evidence="1 2">
    <name type="scientific">Leptospira noguchii serovar Autumnalis str. ZUN142</name>
    <dbReference type="NCBI Taxonomy" id="1085540"/>
    <lineage>
        <taxon>Bacteria</taxon>
        <taxon>Pseudomonadati</taxon>
        <taxon>Spirochaetota</taxon>
        <taxon>Spirochaetia</taxon>
        <taxon>Leptospirales</taxon>
        <taxon>Leptospiraceae</taxon>
        <taxon>Leptospira</taxon>
    </lineage>
</organism>
<protein>
    <submittedName>
        <fullName evidence="1">Uncharacterized protein</fullName>
    </submittedName>
</protein>
<dbReference type="AlphaFoldDB" id="M6UJY8"/>
<accession>M6UJY8</accession>
<gene>
    <name evidence="1" type="ORF">LEP1GSC186_2358</name>
</gene>
<proteinExistence type="predicted"/>